<accession>A0A095ZAE0</accession>
<dbReference type="eggNOG" id="COG4729">
    <property type="taxonomic scope" value="Bacteria"/>
</dbReference>
<protein>
    <recommendedName>
        <fullName evidence="3">DUF1850 domain-containing protein</fullName>
    </recommendedName>
</protein>
<dbReference type="RefSeq" id="WP_052043553.1">
    <property type="nucleotide sequence ID" value="NZ_JRNI01000011.1"/>
</dbReference>
<comment type="caution">
    <text evidence="1">The sequence shown here is derived from an EMBL/GenBank/DDBJ whole genome shotgun (WGS) entry which is preliminary data.</text>
</comment>
<evidence type="ECO:0008006" key="3">
    <source>
        <dbReference type="Google" id="ProtNLM"/>
    </source>
</evidence>
<keyword evidence="2" id="KW-1185">Reference proteome</keyword>
<name>A0A095ZAE0_9BURK</name>
<evidence type="ECO:0000313" key="2">
    <source>
        <dbReference type="Proteomes" id="UP000029629"/>
    </source>
</evidence>
<reference evidence="1" key="1">
    <citation type="submission" date="2014-07" db="EMBL/GenBank/DDBJ databases">
        <authorList>
            <person name="McCorrison J."/>
            <person name="Sanka R."/>
            <person name="Torralba M."/>
            <person name="Gillis M."/>
            <person name="Haft D.H."/>
            <person name="Methe B."/>
            <person name="Sutton G."/>
            <person name="Nelson K.E."/>
        </authorList>
    </citation>
    <scope>NUCLEOTIDE SEQUENCE [LARGE SCALE GENOMIC DNA]</scope>
    <source>
        <strain evidence="1">DNF00040</strain>
    </source>
</reference>
<dbReference type="Proteomes" id="UP000029629">
    <property type="component" value="Unassembled WGS sequence"/>
</dbReference>
<proteinExistence type="predicted"/>
<dbReference type="OrthoDB" id="5298197at2"/>
<evidence type="ECO:0000313" key="1">
    <source>
        <dbReference type="EMBL" id="KGF31633.1"/>
    </source>
</evidence>
<organism evidence="1 2">
    <name type="scientific">Oligella urethralis DNF00040</name>
    <dbReference type="NCBI Taxonomy" id="1401065"/>
    <lineage>
        <taxon>Bacteria</taxon>
        <taxon>Pseudomonadati</taxon>
        <taxon>Pseudomonadota</taxon>
        <taxon>Betaproteobacteria</taxon>
        <taxon>Burkholderiales</taxon>
        <taxon>Alcaligenaceae</taxon>
        <taxon>Oligella</taxon>
    </lineage>
</organism>
<dbReference type="Pfam" id="PF08905">
    <property type="entry name" value="DUF1850"/>
    <property type="match status" value="2"/>
</dbReference>
<dbReference type="InterPro" id="IPR015001">
    <property type="entry name" value="DUF1850"/>
</dbReference>
<sequence length="167" mass="18297">MSISTALAQLSLGVCLQLAASAEVPAYARVEFVPAQEFTLAWVHSIEKVRWEEDYEVMLSAHSEDALRADFGGAAQPHPALPQPVLVAKAARIRGSAAGMEPPEGAIFKDGWYHYTPMITEHQEIRLTRSEFVPDYEWCDPHGCRSLAAILPSDGGVTLMRACTQSE</sequence>
<gene>
    <name evidence="1" type="ORF">HMPREF2130_02510</name>
</gene>
<dbReference type="AlphaFoldDB" id="A0A095ZAE0"/>
<dbReference type="EMBL" id="JRNI01000011">
    <property type="protein sequence ID" value="KGF31633.1"/>
    <property type="molecule type" value="Genomic_DNA"/>
</dbReference>